<evidence type="ECO:0000256" key="3">
    <source>
        <dbReference type="ARBA" id="ARBA00023004"/>
    </source>
</evidence>
<dbReference type="Gene3D" id="3.30.70.20">
    <property type="match status" value="2"/>
</dbReference>
<sequence length="141" mass="15826">MYSKILILRFPHTVVREPIVCDLVKKFDLTFTILNAAIFPRKEGKMVLELSGSKSGFKQGVKYLREHHIHVQNAAQDVEMDEKKCTQCGACTAVCPTNALSIQRPEMTVVFNRQKCSVCELCVPACPTRAMSVKPSSQSFF</sequence>
<accession>A0A484HDI9</accession>
<name>A0A484HDI9_9BACT</name>
<dbReference type="Pfam" id="PF09383">
    <property type="entry name" value="NIL"/>
    <property type="match status" value="1"/>
</dbReference>
<keyword evidence="3" id="KW-0408">Iron</keyword>
<keyword evidence="2" id="KW-0479">Metal-binding</keyword>
<dbReference type="GO" id="GO:0051539">
    <property type="term" value="F:4 iron, 4 sulfur cluster binding"/>
    <property type="evidence" value="ECO:0007669"/>
    <property type="project" value="UniProtKB-KW"/>
</dbReference>
<evidence type="ECO:0000313" key="6">
    <source>
        <dbReference type="EMBL" id="VEN73308.1"/>
    </source>
</evidence>
<evidence type="ECO:0000259" key="5">
    <source>
        <dbReference type="PROSITE" id="PS51379"/>
    </source>
</evidence>
<dbReference type="SUPFAM" id="SSF54862">
    <property type="entry name" value="4Fe-4S ferredoxins"/>
    <property type="match status" value="1"/>
</dbReference>
<organism evidence="6">
    <name type="scientific">uncultured Desulfobacteraceae bacterium</name>
    <dbReference type="NCBI Taxonomy" id="218296"/>
    <lineage>
        <taxon>Bacteria</taxon>
        <taxon>Pseudomonadati</taxon>
        <taxon>Thermodesulfobacteriota</taxon>
        <taxon>Desulfobacteria</taxon>
        <taxon>Desulfobacterales</taxon>
        <taxon>Desulfobacteraceae</taxon>
        <taxon>environmental samples</taxon>
    </lineage>
</organism>
<dbReference type="SUPFAM" id="SSF55021">
    <property type="entry name" value="ACT-like"/>
    <property type="match status" value="1"/>
</dbReference>
<dbReference type="GO" id="GO:0046872">
    <property type="term" value="F:metal ion binding"/>
    <property type="evidence" value="ECO:0007669"/>
    <property type="project" value="UniProtKB-KW"/>
</dbReference>
<dbReference type="EMBL" id="CAACVI010000007">
    <property type="protein sequence ID" value="VEN73308.1"/>
    <property type="molecule type" value="Genomic_DNA"/>
</dbReference>
<dbReference type="Gene3D" id="3.30.70.260">
    <property type="match status" value="1"/>
</dbReference>
<feature type="domain" description="4Fe-4S ferredoxin-type" evidence="5">
    <location>
        <begin position="76"/>
        <end position="105"/>
    </location>
</feature>
<dbReference type="InterPro" id="IPR017896">
    <property type="entry name" value="4Fe4S_Fe-S-bd"/>
</dbReference>
<dbReference type="Pfam" id="PF12838">
    <property type="entry name" value="Fer4_7"/>
    <property type="match status" value="1"/>
</dbReference>
<dbReference type="InterPro" id="IPR017900">
    <property type="entry name" value="4Fe4S_Fe_S_CS"/>
</dbReference>
<reference evidence="6" key="1">
    <citation type="submission" date="2019-01" db="EMBL/GenBank/DDBJ databases">
        <authorList>
            <consortium name="Genoscope - CEA"/>
            <person name="William W."/>
        </authorList>
    </citation>
    <scope>NUCLEOTIDE SEQUENCE</scope>
    <source>
        <strain evidence="6">CR-1</strain>
    </source>
</reference>
<dbReference type="PROSITE" id="PS00198">
    <property type="entry name" value="4FE4S_FER_1"/>
    <property type="match status" value="2"/>
</dbReference>
<dbReference type="PROSITE" id="PS51379">
    <property type="entry name" value="4FE4S_FER_2"/>
    <property type="match status" value="2"/>
</dbReference>
<evidence type="ECO:0000256" key="1">
    <source>
        <dbReference type="ARBA" id="ARBA00022485"/>
    </source>
</evidence>
<protein>
    <submittedName>
        <fullName evidence="6">(Fe-S)-binding protein</fullName>
    </submittedName>
</protein>
<dbReference type="InterPro" id="IPR045865">
    <property type="entry name" value="ACT-like_dom_sf"/>
</dbReference>
<dbReference type="InterPro" id="IPR050572">
    <property type="entry name" value="Fe-S_Ferredoxin"/>
</dbReference>
<feature type="domain" description="4Fe-4S ferredoxin-type" evidence="5">
    <location>
        <begin position="107"/>
        <end position="136"/>
    </location>
</feature>
<keyword evidence="1" id="KW-0004">4Fe-4S</keyword>
<evidence type="ECO:0000256" key="2">
    <source>
        <dbReference type="ARBA" id="ARBA00022723"/>
    </source>
</evidence>
<evidence type="ECO:0000256" key="4">
    <source>
        <dbReference type="ARBA" id="ARBA00023014"/>
    </source>
</evidence>
<dbReference type="AlphaFoldDB" id="A0A484HDI9"/>
<dbReference type="PANTHER" id="PTHR43687:SF1">
    <property type="entry name" value="FERREDOXIN III"/>
    <property type="match status" value="1"/>
</dbReference>
<dbReference type="SMART" id="SM00930">
    <property type="entry name" value="NIL"/>
    <property type="match status" value="1"/>
</dbReference>
<proteinExistence type="predicted"/>
<dbReference type="PANTHER" id="PTHR43687">
    <property type="entry name" value="ADENYLYLSULFATE REDUCTASE, BETA SUBUNIT"/>
    <property type="match status" value="1"/>
</dbReference>
<gene>
    <name evidence="6" type="ORF">EPICR_150024</name>
</gene>
<dbReference type="InterPro" id="IPR018449">
    <property type="entry name" value="NIL_domain"/>
</dbReference>
<keyword evidence="4" id="KW-0411">Iron-sulfur</keyword>